<reference evidence="2" key="1">
    <citation type="submission" date="2020-05" db="UniProtKB">
        <authorList>
            <consortium name="EnsemblMetazoa"/>
        </authorList>
    </citation>
    <scope>IDENTIFICATION</scope>
    <source>
        <strain evidence="2">FUMOZ</strain>
    </source>
</reference>
<dbReference type="VEuPathDB" id="VectorBase:AFUN2_006164"/>
<proteinExistence type="predicted"/>
<dbReference type="VEuPathDB" id="VectorBase:AFUN015971"/>
<accession>A0A182S5A2</accession>
<feature type="region of interest" description="Disordered" evidence="1">
    <location>
        <begin position="1"/>
        <end position="46"/>
    </location>
</feature>
<dbReference type="AlphaFoldDB" id="A0A182S5A2"/>
<organism evidence="2">
    <name type="scientific">Anopheles funestus</name>
    <name type="common">African malaria mosquito</name>
    <dbReference type="NCBI Taxonomy" id="62324"/>
    <lineage>
        <taxon>Eukaryota</taxon>
        <taxon>Metazoa</taxon>
        <taxon>Ecdysozoa</taxon>
        <taxon>Arthropoda</taxon>
        <taxon>Hexapoda</taxon>
        <taxon>Insecta</taxon>
        <taxon>Pterygota</taxon>
        <taxon>Neoptera</taxon>
        <taxon>Endopterygota</taxon>
        <taxon>Diptera</taxon>
        <taxon>Nematocera</taxon>
        <taxon>Culicoidea</taxon>
        <taxon>Culicidae</taxon>
        <taxon>Anophelinae</taxon>
        <taxon>Anopheles</taxon>
    </lineage>
</organism>
<evidence type="ECO:0000313" key="2">
    <source>
        <dbReference type="EnsemblMetazoa" id="AFUN015971-PA"/>
    </source>
</evidence>
<dbReference type="STRING" id="62324.A0A182S5A2"/>
<dbReference type="EnsemblMetazoa" id="AFUN015971-RA">
    <property type="protein sequence ID" value="AFUN015971-PA"/>
    <property type="gene ID" value="AFUN015971"/>
</dbReference>
<name>A0A182S5A2_ANOFN</name>
<sequence length="106" mass="11096">MNPPSVIVQRDPFPTAGPGRFPTIPGRPTMGFPSNQQPVGGVGFPAVGTFPGFPGSGSFPGGQYPLQPFPMQPPLFGVPAGTNFGLAAQNPQLPPFFFGNGQFRRP</sequence>
<evidence type="ECO:0000256" key="1">
    <source>
        <dbReference type="SAM" id="MobiDB-lite"/>
    </source>
</evidence>
<protein>
    <submittedName>
        <fullName evidence="2">Uncharacterized protein</fullName>
    </submittedName>
</protein>